<proteinExistence type="predicted"/>
<keyword evidence="2" id="KW-0732">Signal</keyword>
<name>M2QLZ6_CERS8</name>
<feature type="region of interest" description="Disordered" evidence="1">
    <location>
        <begin position="58"/>
        <end position="91"/>
    </location>
</feature>
<reference evidence="3 4" key="1">
    <citation type="journal article" date="2012" name="Proc. Natl. Acad. Sci. U.S.A.">
        <title>Comparative genomics of Ceriporiopsis subvermispora and Phanerochaete chrysosporium provide insight into selective ligninolysis.</title>
        <authorList>
            <person name="Fernandez-Fueyo E."/>
            <person name="Ruiz-Duenas F.J."/>
            <person name="Ferreira P."/>
            <person name="Floudas D."/>
            <person name="Hibbett D.S."/>
            <person name="Canessa P."/>
            <person name="Larrondo L.F."/>
            <person name="James T.Y."/>
            <person name="Seelenfreund D."/>
            <person name="Lobos S."/>
            <person name="Polanco R."/>
            <person name="Tello M."/>
            <person name="Honda Y."/>
            <person name="Watanabe T."/>
            <person name="Watanabe T."/>
            <person name="Ryu J.S."/>
            <person name="Kubicek C.P."/>
            <person name="Schmoll M."/>
            <person name="Gaskell J."/>
            <person name="Hammel K.E."/>
            <person name="St John F.J."/>
            <person name="Vanden Wymelenberg A."/>
            <person name="Sabat G."/>
            <person name="Splinter BonDurant S."/>
            <person name="Syed K."/>
            <person name="Yadav J.S."/>
            <person name="Doddapaneni H."/>
            <person name="Subramanian V."/>
            <person name="Lavin J.L."/>
            <person name="Oguiza J.A."/>
            <person name="Perez G."/>
            <person name="Pisabarro A.G."/>
            <person name="Ramirez L."/>
            <person name="Santoyo F."/>
            <person name="Master E."/>
            <person name="Coutinho P.M."/>
            <person name="Henrissat B."/>
            <person name="Lombard V."/>
            <person name="Magnuson J.K."/>
            <person name="Kuees U."/>
            <person name="Hori C."/>
            <person name="Igarashi K."/>
            <person name="Samejima M."/>
            <person name="Held B.W."/>
            <person name="Barry K.W."/>
            <person name="LaButti K.M."/>
            <person name="Lapidus A."/>
            <person name="Lindquist E.A."/>
            <person name="Lucas S.M."/>
            <person name="Riley R."/>
            <person name="Salamov A.A."/>
            <person name="Hoffmeister D."/>
            <person name="Schwenk D."/>
            <person name="Hadar Y."/>
            <person name="Yarden O."/>
            <person name="de Vries R.P."/>
            <person name="Wiebenga A."/>
            <person name="Stenlid J."/>
            <person name="Eastwood D."/>
            <person name="Grigoriev I.V."/>
            <person name="Berka R.M."/>
            <person name="Blanchette R.A."/>
            <person name="Kersten P."/>
            <person name="Martinez A.T."/>
            <person name="Vicuna R."/>
            <person name="Cullen D."/>
        </authorList>
    </citation>
    <scope>NUCLEOTIDE SEQUENCE [LARGE SCALE GENOMIC DNA]</scope>
    <source>
        <strain evidence="3 4">B</strain>
    </source>
</reference>
<sequence>MHFSTAIVNVLTFACALGMASAGPNGVTREDELIRDVDDFDPNINSGWFASGARRDDEAEFDPNINSGWINSDARRDNEAEFDPNINSGWINSDARRDNEAELRAIDW</sequence>
<feature type="signal peptide" evidence="2">
    <location>
        <begin position="1"/>
        <end position="22"/>
    </location>
</feature>
<evidence type="ECO:0000256" key="1">
    <source>
        <dbReference type="SAM" id="MobiDB-lite"/>
    </source>
</evidence>
<evidence type="ECO:0000313" key="4">
    <source>
        <dbReference type="Proteomes" id="UP000016930"/>
    </source>
</evidence>
<dbReference type="Proteomes" id="UP000016930">
    <property type="component" value="Unassembled WGS sequence"/>
</dbReference>
<feature type="chain" id="PRO_5004023737" evidence="2">
    <location>
        <begin position="23"/>
        <end position="108"/>
    </location>
</feature>
<dbReference type="EMBL" id="KB445795">
    <property type="protein sequence ID" value="EMD38053.1"/>
    <property type="molecule type" value="Genomic_DNA"/>
</dbReference>
<dbReference type="HOGENOM" id="CLU_2196640_0_0_1"/>
<evidence type="ECO:0000256" key="2">
    <source>
        <dbReference type="SAM" id="SignalP"/>
    </source>
</evidence>
<organism evidence="3 4">
    <name type="scientific">Ceriporiopsis subvermispora (strain B)</name>
    <name type="common">White-rot fungus</name>
    <name type="synonym">Gelatoporia subvermispora</name>
    <dbReference type="NCBI Taxonomy" id="914234"/>
    <lineage>
        <taxon>Eukaryota</taxon>
        <taxon>Fungi</taxon>
        <taxon>Dikarya</taxon>
        <taxon>Basidiomycota</taxon>
        <taxon>Agaricomycotina</taxon>
        <taxon>Agaricomycetes</taxon>
        <taxon>Polyporales</taxon>
        <taxon>Gelatoporiaceae</taxon>
        <taxon>Gelatoporia</taxon>
    </lineage>
</organism>
<evidence type="ECO:0000313" key="3">
    <source>
        <dbReference type="EMBL" id="EMD38053.1"/>
    </source>
</evidence>
<protein>
    <submittedName>
        <fullName evidence="3">Uncharacterized protein</fullName>
    </submittedName>
</protein>
<gene>
    <name evidence="3" type="ORF">CERSUDRAFT_93575</name>
</gene>
<accession>M2QLZ6</accession>
<keyword evidence="4" id="KW-1185">Reference proteome</keyword>
<dbReference type="AlphaFoldDB" id="M2QLZ6"/>